<accession>A0A542DDN1</accession>
<dbReference type="InterPro" id="IPR007436">
    <property type="entry name" value="DUF485"/>
</dbReference>
<dbReference type="RefSeq" id="WP_141996024.1">
    <property type="nucleotide sequence ID" value="NZ_VFML01000001.1"/>
</dbReference>
<keyword evidence="1" id="KW-0812">Transmembrane</keyword>
<name>A0A542DDN1_AMYCI</name>
<dbReference type="Pfam" id="PF04341">
    <property type="entry name" value="DUF485"/>
    <property type="match status" value="1"/>
</dbReference>
<protein>
    <submittedName>
        <fullName evidence="2">Uncharacterized membrane protein (DUF485 family)</fullName>
    </submittedName>
</protein>
<keyword evidence="1" id="KW-0472">Membrane</keyword>
<dbReference type="Proteomes" id="UP000320876">
    <property type="component" value="Unassembled WGS sequence"/>
</dbReference>
<gene>
    <name evidence="2" type="ORF">FB471_0849</name>
</gene>
<reference evidence="2 3" key="1">
    <citation type="submission" date="2019-06" db="EMBL/GenBank/DDBJ databases">
        <title>Sequencing the genomes of 1000 actinobacteria strains.</title>
        <authorList>
            <person name="Klenk H.-P."/>
        </authorList>
    </citation>
    <scope>NUCLEOTIDE SEQUENCE [LARGE SCALE GENOMIC DNA]</scope>
    <source>
        <strain evidence="2 3">DSM 45679</strain>
    </source>
</reference>
<organism evidence="2 3">
    <name type="scientific">Amycolatopsis cihanbeyliensis</name>
    <dbReference type="NCBI Taxonomy" id="1128664"/>
    <lineage>
        <taxon>Bacteria</taxon>
        <taxon>Bacillati</taxon>
        <taxon>Actinomycetota</taxon>
        <taxon>Actinomycetes</taxon>
        <taxon>Pseudonocardiales</taxon>
        <taxon>Pseudonocardiaceae</taxon>
        <taxon>Amycolatopsis</taxon>
    </lineage>
</organism>
<dbReference type="PANTHER" id="PTHR38441">
    <property type="entry name" value="INTEGRAL MEMBRANE PROTEIN-RELATED"/>
    <property type="match status" value="1"/>
</dbReference>
<comment type="caution">
    <text evidence="2">The sequence shown here is derived from an EMBL/GenBank/DDBJ whole genome shotgun (WGS) entry which is preliminary data.</text>
</comment>
<dbReference type="OrthoDB" id="3543412at2"/>
<evidence type="ECO:0000256" key="1">
    <source>
        <dbReference type="SAM" id="Phobius"/>
    </source>
</evidence>
<evidence type="ECO:0000313" key="3">
    <source>
        <dbReference type="Proteomes" id="UP000320876"/>
    </source>
</evidence>
<evidence type="ECO:0000313" key="2">
    <source>
        <dbReference type="EMBL" id="TQJ01184.1"/>
    </source>
</evidence>
<dbReference type="AlphaFoldDB" id="A0A542DDN1"/>
<feature type="transmembrane region" description="Helical" evidence="1">
    <location>
        <begin position="94"/>
        <end position="116"/>
    </location>
</feature>
<keyword evidence="1" id="KW-1133">Transmembrane helix</keyword>
<dbReference type="EMBL" id="VFML01000001">
    <property type="protein sequence ID" value="TQJ01184.1"/>
    <property type="molecule type" value="Genomic_DNA"/>
</dbReference>
<keyword evidence="3" id="KW-1185">Reference proteome</keyword>
<proteinExistence type="predicted"/>
<dbReference type="PANTHER" id="PTHR38441:SF1">
    <property type="entry name" value="MEMBRANE PROTEIN"/>
    <property type="match status" value="1"/>
</dbReference>
<feature type="transmembrane region" description="Helical" evidence="1">
    <location>
        <begin position="60"/>
        <end position="82"/>
    </location>
</feature>
<sequence length="139" mass="15665">MHDVARATTAGNPLEETGRIPVMFGGRGAEPRPATSVTPDFERIQRSSEFGALRRRLRRFVFPVSLLFFAWYLSYVLLAAYAHDFMSTKVFGQVNVAMVLGMLQFLSTVVVTVAYLRFARRQIDPRVAEIRRQAGVPEA</sequence>